<dbReference type="GO" id="GO:0006457">
    <property type="term" value="P:protein folding"/>
    <property type="evidence" value="ECO:0007669"/>
    <property type="project" value="InterPro"/>
</dbReference>
<name>A0A9N9J2T6_9GLOM</name>
<dbReference type="GO" id="GO:0003755">
    <property type="term" value="F:peptidyl-prolyl cis-trans isomerase activity"/>
    <property type="evidence" value="ECO:0007669"/>
    <property type="project" value="UniProtKB-UniRule"/>
</dbReference>
<accession>A0A9N9J2T6</accession>
<dbReference type="SUPFAM" id="SSF50891">
    <property type="entry name" value="Cyclophilin-like"/>
    <property type="match status" value="1"/>
</dbReference>
<comment type="caution">
    <text evidence="6">The sequence shown here is derived from an EMBL/GenBank/DDBJ whole genome shotgun (WGS) entry which is preliminary data.</text>
</comment>
<feature type="domain" description="PPIase cyclophilin-type" evidence="5">
    <location>
        <begin position="1"/>
        <end position="64"/>
    </location>
</feature>
<comment type="similarity">
    <text evidence="4">Belongs to the cyclophilin-type PPIase family.</text>
</comment>
<dbReference type="AlphaFoldDB" id="A0A9N9J2T6"/>
<sequence length="64" mass="7237">MSGSVTFNTSMGKITFELYWDHAPKTCKNFHELAKRGYYNNVIFHRIIPDFIIQGGDPTGTGRG</sequence>
<dbReference type="EC" id="5.2.1.8" evidence="4"/>
<dbReference type="PROSITE" id="PS50072">
    <property type="entry name" value="CSA_PPIASE_2"/>
    <property type="match status" value="1"/>
</dbReference>
<reference evidence="6" key="1">
    <citation type="submission" date="2021-06" db="EMBL/GenBank/DDBJ databases">
        <authorList>
            <person name="Kallberg Y."/>
            <person name="Tangrot J."/>
            <person name="Rosling A."/>
        </authorList>
    </citation>
    <scope>NUCLEOTIDE SEQUENCE</scope>
    <source>
        <strain evidence="6">CL551</strain>
    </source>
</reference>
<protein>
    <recommendedName>
        <fullName evidence="4">Peptidyl-prolyl cis-trans isomerase</fullName>
        <shortName evidence="4">PPIase</shortName>
        <ecNumber evidence="4">5.2.1.8</ecNumber>
    </recommendedName>
</protein>
<comment type="catalytic activity">
    <reaction evidence="1 4">
        <text>[protein]-peptidylproline (omega=180) = [protein]-peptidylproline (omega=0)</text>
        <dbReference type="Rhea" id="RHEA:16237"/>
        <dbReference type="Rhea" id="RHEA-COMP:10747"/>
        <dbReference type="Rhea" id="RHEA-COMP:10748"/>
        <dbReference type="ChEBI" id="CHEBI:83833"/>
        <dbReference type="ChEBI" id="CHEBI:83834"/>
        <dbReference type="EC" id="5.2.1.8"/>
    </reaction>
</comment>
<keyword evidence="3 4" id="KW-0413">Isomerase</keyword>
<dbReference type="PANTHER" id="PTHR45625:SF4">
    <property type="entry name" value="PEPTIDYLPROLYL ISOMERASE DOMAIN AND WD REPEAT-CONTAINING PROTEIN 1"/>
    <property type="match status" value="1"/>
</dbReference>
<evidence type="ECO:0000259" key="5">
    <source>
        <dbReference type="PROSITE" id="PS50072"/>
    </source>
</evidence>
<dbReference type="PANTHER" id="PTHR45625">
    <property type="entry name" value="PEPTIDYL-PROLYL CIS-TRANS ISOMERASE-RELATED"/>
    <property type="match status" value="1"/>
</dbReference>
<evidence type="ECO:0000313" key="7">
    <source>
        <dbReference type="Proteomes" id="UP000789342"/>
    </source>
</evidence>
<dbReference type="InterPro" id="IPR020892">
    <property type="entry name" value="Cyclophilin-type_PPIase_CS"/>
</dbReference>
<dbReference type="Proteomes" id="UP000789342">
    <property type="component" value="Unassembled WGS sequence"/>
</dbReference>
<dbReference type="Gene3D" id="2.40.100.10">
    <property type="entry name" value="Cyclophilin-like"/>
    <property type="match status" value="1"/>
</dbReference>
<keyword evidence="7" id="KW-1185">Reference proteome</keyword>
<evidence type="ECO:0000256" key="4">
    <source>
        <dbReference type="RuleBase" id="RU363019"/>
    </source>
</evidence>
<comment type="function">
    <text evidence="4">PPIases accelerate the folding of proteins. It catalyzes the cis-trans isomerization of proline imidic peptide bonds in oligopeptides.</text>
</comment>
<evidence type="ECO:0000256" key="3">
    <source>
        <dbReference type="ARBA" id="ARBA00023235"/>
    </source>
</evidence>
<dbReference type="PRINTS" id="PR00153">
    <property type="entry name" value="CSAPPISMRASE"/>
</dbReference>
<dbReference type="GO" id="GO:0071013">
    <property type="term" value="C:catalytic step 2 spliceosome"/>
    <property type="evidence" value="ECO:0007669"/>
    <property type="project" value="TreeGrafter"/>
</dbReference>
<organism evidence="6 7">
    <name type="scientific">Acaulospora morrowiae</name>
    <dbReference type="NCBI Taxonomy" id="94023"/>
    <lineage>
        <taxon>Eukaryota</taxon>
        <taxon>Fungi</taxon>
        <taxon>Fungi incertae sedis</taxon>
        <taxon>Mucoromycota</taxon>
        <taxon>Glomeromycotina</taxon>
        <taxon>Glomeromycetes</taxon>
        <taxon>Diversisporales</taxon>
        <taxon>Acaulosporaceae</taxon>
        <taxon>Acaulospora</taxon>
    </lineage>
</organism>
<evidence type="ECO:0000313" key="6">
    <source>
        <dbReference type="EMBL" id="CAG8759799.1"/>
    </source>
</evidence>
<evidence type="ECO:0000256" key="1">
    <source>
        <dbReference type="ARBA" id="ARBA00000971"/>
    </source>
</evidence>
<proteinExistence type="inferred from homology"/>
<gene>
    <name evidence="6" type="ORF">AMORRO_LOCUS15834</name>
</gene>
<dbReference type="InterPro" id="IPR002130">
    <property type="entry name" value="Cyclophilin-type_PPIase_dom"/>
</dbReference>
<feature type="non-terminal residue" evidence="6">
    <location>
        <position position="64"/>
    </location>
</feature>
<keyword evidence="2 4" id="KW-0697">Rotamase</keyword>
<evidence type="ECO:0000256" key="2">
    <source>
        <dbReference type="ARBA" id="ARBA00023110"/>
    </source>
</evidence>
<dbReference type="InterPro" id="IPR044666">
    <property type="entry name" value="Cyclophilin_A-like"/>
</dbReference>
<dbReference type="OrthoDB" id="271386at2759"/>
<dbReference type="InterPro" id="IPR029000">
    <property type="entry name" value="Cyclophilin-like_dom_sf"/>
</dbReference>
<dbReference type="PROSITE" id="PS00170">
    <property type="entry name" value="CSA_PPIASE_1"/>
    <property type="match status" value="1"/>
</dbReference>
<dbReference type="EMBL" id="CAJVPV010040165">
    <property type="protein sequence ID" value="CAG8759799.1"/>
    <property type="molecule type" value="Genomic_DNA"/>
</dbReference>
<dbReference type="Pfam" id="PF00160">
    <property type="entry name" value="Pro_isomerase"/>
    <property type="match status" value="1"/>
</dbReference>